<evidence type="ECO:0000256" key="2">
    <source>
        <dbReference type="ARBA" id="ARBA00022840"/>
    </source>
</evidence>
<accession>A0AAW0G5W2</accession>
<keyword evidence="3" id="KW-0143">Chaperone</keyword>
<dbReference type="GO" id="GO:0140662">
    <property type="term" value="F:ATP-dependent protein folding chaperone"/>
    <property type="evidence" value="ECO:0007669"/>
    <property type="project" value="InterPro"/>
</dbReference>
<feature type="region of interest" description="Disordered" evidence="4">
    <location>
        <begin position="82"/>
        <end position="105"/>
    </location>
</feature>
<feature type="compositionally biased region" description="Gly residues" evidence="4">
    <location>
        <begin position="86"/>
        <end position="95"/>
    </location>
</feature>
<dbReference type="EMBL" id="JASBNA010000015">
    <property type="protein sequence ID" value="KAK7686809.1"/>
    <property type="molecule type" value="Genomic_DNA"/>
</dbReference>
<reference evidence="5 6" key="1">
    <citation type="submission" date="2022-09" db="EMBL/GenBank/DDBJ databases">
        <authorList>
            <person name="Palmer J.M."/>
        </authorList>
    </citation>
    <scope>NUCLEOTIDE SEQUENCE [LARGE SCALE GENOMIC DNA]</scope>
    <source>
        <strain evidence="5 6">DSM 7382</strain>
    </source>
</reference>
<dbReference type="SUPFAM" id="SSF48592">
    <property type="entry name" value="GroEL equatorial domain-like"/>
    <property type="match status" value="1"/>
</dbReference>
<dbReference type="InterPro" id="IPR017998">
    <property type="entry name" value="Chaperone_TCP-1"/>
</dbReference>
<gene>
    <name evidence="5" type="ORF">QCA50_009882</name>
</gene>
<evidence type="ECO:0000313" key="5">
    <source>
        <dbReference type="EMBL" id="KAK7686809.1"/>
    </source>
</evidence>
<keyword evidence="6" id="KW-1185">Reference proteome</keyword>
<name>A0AAW0G5W2_9APHY</name>
<evidence type="ECO:0000313" key="6">
    <source>
        <dbReference type="Proteomes" id="UP001385951"/>
    </source>
</evidence>
<evidence type="ECO:0000256" key="4">
    <source>
        <dbReference type="SAM" id="MobiDB-lite"/>
    </source>
</evidence>
<proteinExistence type="predicted"/>
<dbReference type="Proteomes" id="UP001385951">
    <property type="component" value="Unassembled WGS sequence"/>
</dbReference>
<evidence type="ECO:0000256" key="3">
    <source>
        <dbReference type="ARBA" id="ARBA00023186"/>
    </source>
</evidence>
<keyword evidence="2" id="KW-0067">ATP-binding</keyword>
<keyword evidence="1" id="KW-0547">Nucleotide-binding</keyword>
<comment type="caution">
    <text evidence="5">The sequence shown here is derived from an EMBL/GenBank/DDBJ whole genome shotgun (WGS) entry which is preliminary data.</text>
</comment>
<feature type="compositionally biased region" description="Low complexity" evidence="4">
    <location>
        <begin position="96"/>
        <end position="105"/>
    </location>
</feature>
<organism evidence="5 6">
    <name type="scientific">Cerrena zonata</name>
    <dbReference type="NCBI Taxonomy" id="2478898"/>
    <lineage>
        <taxon>Eukaryota</taxon>
        <taxon>Fungi</taxon>
        <taxon>Dikarya</taxon>
        <taxon>Basidiomycota</taxon>
        <taxon>Agaricomycotina</taxon>
        <taxon>Agaricomycetes</taxon>
        <taxon>Polyporales</taxon>
        <taxon>Cerrenaceae</taxon>
        <taxon>Cerrena</taxon>
    </lineage>
</organism>
<dbReference type="InterPro" id="IPR002423">
    <property type="entry name" value="Cpn60/GroEL/TCP-1"/>
</dbReference>
<dbReference type="PANTHER" id="PTHR11353">
    <property type="entry name" value="CHAPERONIN"/>
    <property type="match status" value="1"/>
</dbReference>
<dbReference type="GO" id="GO:0005524">
    <property type="term" value="F:ATP binding"/>
    <property type="evidence" value="ECO:0007669"/>
    <property type="project" value="UniProtKB-KW"/>
</dbReference>
<dbReference type="AlphaFoldDB" id="A0AAW0G5W2"/>
<dbReference type="Pfam" id="PF00118">
    <property type="entry name" value="Cpn60_TCP1"/>
    <property type="match status" value="1"/>
</dbReference>
<protein>
    <submittedName>
        <fullName evidence="5">Uncharacterized protein</fullName>
    </submittedName>
</protein>
<sequence>MNQLYQEQNAGLDSLETLGNCQDEISEGHTVGVDLKSGEPMDPSIEGVWDSFRVIRNAISSATGIASNLLLCDELLKAGRSSLKEGAGGPPGGAPMGAPMGAPPM</sequence>
<dbReference type="Gene3D" id="1.10.560.10">
    <property type="entry name" value="GroEL-like equatorial domain"/>
    <property type="match status" value="1"/>
</dbReference>
<dbReference type="InterPro" id="IPR027413">
    <property type="entry name" value="GROEL-like_equatorial_sf"/>
</dbReference>
<evidence type="ECO:0000256" key="1">
    <source>
        <dbReference type="ARBA" id="ARBA00022741"/>
    </source>
</evidence>